<comment type="caution">
    <text evidence="12">The sequence shown here is derived from an EMBL/GenBank/DDBJ whole genome shotgun (WGS) entry which is preliminary data.</text>
</comment>
<dbReference type="Pfam" id="PF01926">
    <property type="entry name" value="MMR_HSR1"/>
    <property type="match status" value="2"/>
</dbReference>
<evidence type="ECO:0000313" key="12">
    <source>
        <dbReference type="EMBL" id="EJB34670.1"/>
    </source>
</evidence>
<sequence>MNTSHKTLKTIAILGQPNVGKSSLFNRLARERIAITSDFAGTTRDINKRKIALNGHEVELLDTGGMAKDALLSKEIKALNLKAAQMSDLILYVVDGKSIPSDEDIKLFREVFKINPNCFLVINKIDNDKEKERAYAFSSFGIPKSFNISVSHNRGISALIDAILNTLNLNQIIEQDLDADILESLETPNNALEETKEEEIIQVGIIGRVNVGKSSLLNALTKKERSLVSSVAGTTIDPIDETILIGDQKICFVDTAGIRHRGKILGIEKYALERTQKALEKSHIALLVLDVSAPFVELDEKISSLADKHSLGIILILNKWDIRYAPYEEIMATLKRKFRFLEYAPVITTSCLKARHIDEIKHKIIEVYECFSKRIPTSLLNSVISQATQKHPLPSDGGKLVKVYYATQFATKPPQISLIMNRPKALHFSYKRYLINTLRKEFNFLGTPLILNAKDKKSAQQN</sequence>
<dbReference type="RefSeq" id="WP_001097773.1">
    <property type="nucleotide sequence ID" value="NZ_AKNX01000002.1"/>
</dbReference>
<name>J0J9D6_HELPX</name>
<dbReference type="GO" id="GO:0005525">
    <property type="term" value="F:GTP binding"/>
    <property type="evidence" value="ECO:0007669"/>
    <property type="project" value="UniProtKB-UniRule"/>
</dbReference>
<evidence type="ECO:0000256" key="6">
    <source>
        <dbReference type="ARBA" id="ARBA00023134"/>
    </source>
</evidence>
<dbReference type="AlphaFoldDB" id="J0J9D6"/>
<dbReference type="Gene3D" id="3.40.50.300">
    <property type="entry name" value="P-loop containing nucleotide triphosphate hydrolases"/>
    <property type="match status" value="2"/>
</dbReference>
<comment type="similarity">
    <text evidence="1 8 9 10">Belongs to the TRAFAC class TrmE-Era-EngA-EngB-Septin-like GTPase superfamily. EngA (Der) GTPase family.</text>
</comment>
<dbReference type="GO" id="GO:0042254">
    <property type="term" value="P:ribosome biogenesis"/>
    <property type="evidence" value="ECO:0007669"/>
    <property type="project" value="UniProtKB-KW"/>
</dbReference>
<feature type="binding site" evidence="8">
    <location>
        <begin position="207"/>
        <end position="214"/>
    </location>
    <ligand>
        <name>GTP</name>
        <dbReference type="ChEBI" id="CHEBI:37565"/>
        <label>2</label>
    </ligand>
</feature>
<dbReference type="InterPro" id="IPR027417">
    <property type="entry name" value="P-loop_NTPase"/>
</dbReference>
<dbReference type="PROSITE" id="PS51712">
    <property type="entry name" value="G_ENGA"/>
    <property type="match status" value="1"/>
</dbReference>
<dbReference type="PIRSF" id="PIRSF006485">
    <property type="entry name" value="GTP-binding_EngA"/>
    <property type="match status" value="1"/>
</dbReference>
<dbReference type="SUPFAM" id="SSF52540">
    <property type="entry name" value="P-loop containing nucleoside triphosphate hydrolases"/>
    <property type="match status" value="2"/>
</dbReference>
<comment type="function">
    <text evidence="8 10">GTPase that plays an essential role in the late steps of ribosome biogenesis.</text>
</comment>
<evidence type="ECO:0000256" key="4">
    <source>
        <dbReference type="ARBA" id="ARBA00022737"/>
    </source>
</evidence>
<keyword evidence="6 8" id="KW-0342">GTP-binding</keyword>
<dbReference type="PRINTS" id="PR00326">
    <property type="entry name" value="GTP1OBG"/>
</dbReference>
<evidence type="ECO:0000256" key="10">
    <source>
        <dbReference type="RuleBase" id="RU004481"/>
    </source>
</evidence>
<dbReference type="Pfam" id="PF14714">
    <property type="entry name" value="KH_dom-like"/>
    <property type="match status" value="1"/>
</dbReference>
<feature type="binding site" evidence="8">
    <location>
        <begin position="254"/>
        <end position="258"/>
    </location>
    <ligand>
        <name>GTP</name>
        <dbReference type="ChEBI" id="CHEBI:37565"/>
        <label>2</label>
    </ligand>
</feature>
<dbReference type="Gene3D" id="3.30.300.20">
    <property type="match status" value="1"/>
</dbReference>
<dbReference type="PANTHER" id="PTHR43834:SF6">
    <property type="entry name" value="GTPASE DER"/>
    <property type="match status" value="1"/>
</dbReference>
<keyword evidence="3 8" id="KW-0690">Ribosome biogenesis</keyword>
<dbReference type="CDD" id="cd01894">
    <property type="entry name" value="EngA1"/>
    <property type="match status" value="1"/>
</dbReference>
<dbReference type="InterPro" id="IPR006073">
    <property type="entry name" value="GTP-bd"/>
</dbReference>
<evidence type="ECO:0000259" key="11">
    <source>
        <dbReference type="PROSITE" id="PS51712"/>
    </source>
</evidence>
<dbReference type="PANTHER" id="PTHR43834">
    <property type="entry name" value="GTPASE DER"/>
    <property type="match status" value="1"/>
</dbReference>
<feature type="binding site" evidence="8">
    <location>
        <begin position="15"/>
        <end position="22"/>
    </location>
    <ligand>
        <name>GTP</name>
        <dbReference type="ChEBI" id="CHEBI:37565"/>
        <label>1</label>
    </ligand>
</feature>
<dbReference type="PATRIC" id="fig|992029.3.peg.897"/>
<dbReference type="Proteomes" id="UP000004074">
    <property type="component" value="Unassembled WGS sequence"/>
</dbReference>
<dbReference type="InterPro" id="IPR015946">
    <property type="entry name" value="KH_dom-like_a/b"/>
</dbReference>
<dbReference type="InterPro" id="IPR032859">
    <property type="entry name" value="KH_dom-like"/>
</dbReference>
<evidence type="ECO:0000256" key="8">
    <source>
        <dbReference type="HAMAP-Rule" id="MF_00195"/>
    </source>
</evidence>
<protein>
    <recommendedName>
        <fullName evidence="2 8">GTPase Der</fullName>
    </recommendedName>
    <alternativeName>
        <fullName evidence="7 8">GTP-binding protein EngA</fullName>
    </alternativeName>
</protein>
<evidence type="ECO:0000256" key="3">
    <source>
        <dbReference type="ARBA" id="ARBA00022517"/>
    </source>
</evidence>
<dbReference type="FunFam" id="3.30.300.20:FF:000004">
    <property type="entry name" value="GTPase Der"/>
    <property type="match status" value="1"/>
</dbReference>
<feature type="domain" description="EngA-type G" evidence="11">
    <location>
        <begin position="201"/>
        <end position="372"/>
    </location>
</feature>
<gene>
    <name evidence="12" type="primary">engA</name>
    <name evidence="8" type="synonym">der</name>
    <name evidence="12" type="ORF">HPNQ4076_0920</name>
</gene>
<dbReference type="HAMAP" id="MF_00195">
    <property type="entry name" value="GTPase_Der"/>
    <property type="match status" value="1"/>
</dbReference>
<dbReference type="FunFam" id="3.40.50.300:FF:000494">
    <property type="entry name" value="tRNA modification GTPase MnmE"/>
    <property type="match status" value="1"/>
</dbReference>
<evidence type="ECO:0000256" key="9">
    <source>
        <dbReference type="PROSITE-ProRule" id="PRU01049"/>
    </source>
</evidence>
<keyword evidence="5 8" id="KW-0547">Nucleotide-binding</keyword>
<comment type="subunit">
    <text evidence="8">Associates with the 50S ribosomal subunit.</text>
</comment>
<feature type="binding site" evidence="8">
    <location>
        <begin position="62"/>
        <end position="66"/>
    </location>
    <ligand>
        <name>GTP</name>
        <dbReference type="ChEBI" id="CHEBI:37565"/>
        <label>1</label>
    </ligand>
</feature>
<dbReference type="NCBIfam" id="TIGR03594">
    <property type="entry name" value="GTPase_EngA"/>
    <property type="match status" value="1"/>
</dbReference>
<accession>J0J9D6</accession>
<dbReference type="InterPro" id="IPR031166">
    <property type="entry name" value="G_ENGA"/>
</dbReference>
<evidence type="ECO:0000256" key="1">
    <source>
        <dbReference type="ARBA" id="ARBA00008279"/>
    </source>
</evidence>
<evidence type="ECO:0000256" key="5">
    <source>
        <dbReference type="ARBA" id="ARBA00022741"/>
    </source>
</evidence>
<evidence type="ECO:0000256" key="7">
    <source>
        <dbReference type="ARBA" id="ARBA00032345"/>
    </source>
</evidence>
<reference evidence="12 13" key="1">
    <citation type="journal article" date="2013" name="Pathog. Dis.">
        <title>Genome sequences of 65 Helicobacter pylori strains isolated from asymptomatic individuals and patients with gastric cancer, peptic ulcer disease, or gastritis.</title>
        <authorList>
            <person name="Blanchard T.G."/>
            <person name="Czinn S.J."/>
            <person name="Correa P."/>
            <person name="Nakazawa T."/>
            <person name="Keelan M."/>
            <person name="Morningstar L."/>
            <person name="Santana-Cruz I."/>
            <person name="Maroo A."/>
            <person name="McCracken C."/>
            <person name="Shefchek K."/>
            <person name="Daugherty S."/>
            <person name="Song Y."/>
            <person name="Fraser C.M."/>
            <person name="Fricke W.F."/>
        </authorList>
    </citation>
    <scope>NUCLEOTIDE SEQUENCE [LARGE SCALE GENOMIC DNA]</scope>
    <source>
        <strain evidence="12 13">NQ4076</strain>
    </source>
</reference>
<feature type="binding site" evidence="8">
    <location>
        <begin position="318"/>
        <end position="321"/>
    </location>
    <ligand>
        <name>GTP</name>
        <dbReference type="ChEBI" id="CHEBI:37565"/>
        <label>2</label>
    </ligand>
</feature>
<dbReference type="NCBIfam" id="TIGR00231">
    <property type="entry name" value="small_GTP"/>
    <property type="match status" value="2"/>
</dbReference>
<evidence type="ECO:0000313" key="13">
    <source>
        <dbReference type="Proteomes" id="UP000004074"/>
    </source>
</evidence>
<proteinExistence type="inferred from homology"/>
<dbReference type="CDD" id="cd01895">
    <property type="entry name" value="EngA2"/>
    <property type="match status" value="1"/>
</dbReference>
<dbReference type="GO" id="GO:0043022">
    <property type="term" value="F:ribosome binding"/>
    <property type="evidence" value="ECO:0007669"/>
    <property type="project" value="TreeGrafter"/>
</dbReference>
<dbReference type="EMBL" id="AKNX01000002">
    <property type="protein sequence ID" value="EJB34670.1"/>
    <property type="molecule type" value="Genomic_DNA"/>
</dbReference>
<feature type="binding site" evidence="8">
    <location>
        <begin position="123"/>
        <end position="126"/>
    </location>
    <ligand>
        <name>GTP</name>
        <dbReference type="ChEBI" id="CHEBI:37565"/>
        <label>1</label>
    </ligand>
</feature>
<evidence type="ECO:0000256" key="2">
    <source>
        <dbReference type="ARBA" id="ARBA00020953"/>
    </source>
</evidence>
<organism evidence="12 13">
    <name type="scientific">Helicobacter pylori NQ4076</name>
    <dbReference type="NCBI Taxonomy" id="992029"/>
    <lineage>
        <taxon>Bacteria</taxon>
        <taxon>Pseudomonadati</taxon>
        <taxon>Campylobacterota</taxon>
        <taxon>Epsilonproteobacteria</taxon>
        <taxon>Campylobacterales</taxon>
        <taxon>Helicobacteraceae</taxon>
        <taxon>Helicobacter</taxon>
    </lineage>
</organism>
<dbReference type="FunFam" id="3.40.50.300:FF:002598">
    <property type="entry name" value="GTPase Der"/>
    <property type="match status" value="1"/>
</dbReference>
<dbReference type="InterPro" id="IPR016484">
    <property type="entry name" value="GTPase_Der"/>
</dbReference>
<dbReference type="InterPro" id="IPR005225">
    <property type="entry name" value="Small_GTP-bd"/>
</dbReference>
<keyword evidence="4 10" id="KW-0677">Repeat</keyword>